<keyword evidence="3" id="KW-1185">Reference proteome</keyword>
<sequence length="55" mass="5740">VSDPPVVKQSSLSNSRGPLHPRTPCDVWAPLSIQSPATSAFLKEQNVIAIGNSAA</sequence>
<feature type="region of interest" description="Disordered" evidence="1">
    <location>
        <begin position="1"/>
        <end position="23"/>
    </location>
</feature>
<evidence type="ECO:0000313" key="2">
    <source>
        <dbReference type="EMBL" id="KAF7276515.1"/>
    </source>
</evidence>
<name>A0A834I8N5_RHYFE</name>
<dbReference type="Proteomes" id="UP000625711">
    <property type="component" value="Unassembled WGS sequence"/>
</dbReference>
<evidence type="ECO:0000313" key="3">
    <source>
        <dbReference type="Proteomes" id="UP000625711"/>
    </source>
</evidence>
<evidence type="ECO:0000256" key="1">
    <source>
        <dbReference type="SAM" id="MobiDB-lite"/>
    </source>
</evidence>
<feature type="non-terminal residue" evidence="2">
    <location>
        <position position="1"/>
    </location>
</feature>
<accession>A0A834I8N5</accession>
<protein>
    <submittedName>
        <fullName evidence="2">Uncharacterized protein</fullName>
    </submittedName>
</protein>
<dbReference type="AlphaFoldDB" id="A0A834I8N5"/>
<gene>
    <name evidence="2" type="ORF">GWI33_010170</name>
</gene>
<reference evidence="2" key="1">
    <citation type="submission" date="2020-08" db="EMBL/GenBank/DDBJ databases">
        <title>Genome sequencing and assembly of the red palm weevil Rhynchophorus ferrugineus.</title>
        <authorList>
            <person name="Dias G.B."/>
            <person name="Bergman C.M."/>
            <person name="Manee M."/>
        </authorList>
    </citation>
    <scope>NUCLEOTIDE SEQUENCE</scope>
    <source>
        <strain evidence="2">AA-2017</strain>
        <tissue evidence="2">Whole larva</tissue>
    </source>
</reference>
<organism evidence="2 3">
    <name type="scientific">Rhynchophorus ferrugineus</name>
    <name type="common">Red palm weevil</name>
    <name type="synonym">Curculio ferrugineus</name>
    <dbReference type="NCBI Taxonomy" id="354439"/>
    <lineage>
        <taxon>Eukaryota</taxon>
        <taxon>Metazoa</taxon>
        <taxon>Ecdysozoa</taxon>
        <taxon>Arthropoda</taxon>
        <taxon>Hexapoda</taxon>
        <taxon>Insecta</taxon>
        <taxon>Pterygota</taxon>
        <taxon>Neoptera</taxon>
        <taxon>Endopterygota</taxon>
        <taxon>Coleoptera</taxon>
        <taxon>Polyphaga</taxon>
        <taxon>Cucujiformia</taxon>
        <taxon>Curculionidae</taxon>
        <taxon>Dryophthorinae</taxon>
        <taxon>Rhynchophorus</taxon>
    </lineage>
</organism>
<comment type="caution">
    <text evidence="2">The sequence shown here is derived from an EMBL/GenBank/DDBJ whole genome shotgun (WGS) entry which is preliminary data.</text>
</comment>
<proteinExistence type="predicted"/>
<dbReference type="EMBL" id="JAACXV010006260">
    <property type="protein sequence ID" value="KAF7276515.1"/>
    <property type="molecule type" value="Genomic_DNA"/>
</dbReference>